<dbReference type="RefSeq" id="XP_029231629.1">
    <property type="nucleotide sequence ID" value="XM_029368202.1"/>
</dbReference>
<dbReference type="OrthoDB" id="248559at2759"/>
<name>A0A3R7NZQ4_9TRYP</name>
<dbReference type="Proteomes" id="UP000284403">
    <property type="component" value="Unassembled WGS sequence"/>
</dbReference>
<feature type="compositionally biased region" description="Polar residues" evidence="1">
    <location>
        <begin position="78"/>
        <end position="92"/>
    </location>
</feature>
<sequence>MFLELTPEHEASRAAAREAVLAAKAMLAAVTGASLLSREAFITICVEASLEFLRGRWREKSSARNDKSDDDGRRKSRASFSPNTDAKRSNGNKFAHHHQQRQHRQSGRSSGNGNHTAQMRRQRDASVRCREDEHEKQPPQHRRSSPFDEGELRRLRELVEAEYGAFRREGGAGQGEAATAQFTALPPAKLEAAAIIRQALHDPYRRGAISRQQYSVIVLAVMEKLFPDLATATSDDAVPPGGREHSGSGSGLRGETLEEEEEVLVDPPQEPHAALRPDVVELTLQLTQRALQHYLLFDRNGHETEVVVEDAEEAGGASRGRWVANDVSPLPRNPYAPVTPQAGRQHSTPESVSFPAQFDDAFEEQVEKLRQLLEKKYALDLSGTCAGASRRSGPASGGVDARRAPNSASNAATSATAAAVGAGSPSLCGGGCATEGAATAREKREKLLTEALRCQRELYQTHTRLSGIMRELYKAEHPGSDPHRLCVGIATEEE</sequence>
<proteinExistence type="predicted"/>
<protein>
    <submittedName>
        <fullName evidence="2">Uncharacterized protein</fullName>
    </submittedName>
</protein>
<feature type="compositionally biased region" description="Low complexity" evidence="1">
    <location>
        <begin position="386"/>
        <end position="407"/>
    </location>
</feature>
<reference evidence="2 3" key="1">
    <citation type="journal article" date="2018" name="BMC Genomics">
        <title>Genomic comparison of Trypanosoma conorhini and Trypanosoma rangeli to Trypanosoma cruzi strains of high and low virulence.</title>
        <authorList>
            <person name="Bradwell K.R."/>
            <person name="Koparde V.N."/>
            <person name="Matveyev A.V."/>
            <person name="Serrano M.G."/>
            <person name="Alves J.M."/>
            <person name="Parikh H."/>
            <person name="Huang B."/>
            <person name="Lee V."/>
            <person name="Espinosa-Alvarez O."/>
            <person name="Ortiz P.A."/>
            <person name="Costa-Martins A.G."/>
            <person name="Teixeira M.M."/>
            <person name="Buck G.A."/>
        </authorList>
    </citation>
    <scope>NUCLEOTIDE SEQUENCE [LARGE SCALE GENOMIC DNA]</scope>
    <source>
        <strain evidence="2 3">025E</strain>
    </source>
</reference>
<organism evidence="2 3">
    <name type="scientific">Trypanosoma conorhini</name>
    <dbReference type="NCBI Taxonomy" id="83891"/>
    <lineage>
        <taxon>Eukaryota</taxon>
        <taxon>Discoba</taxon>
        <taxon>Euglenozoa</taxon>
        <taxon>Kinetoplastea</taxon>
        <taxon>Metakinetoplastina</taxon>
        <taxon>Trypanosomatida</taxon>
        <taxon>Trypanosomatidae</taxon>
        <taxon>Trypanosoma</taxon>
    </lineage>
</organism>
<feature type="compositionally biased region" description="Basic and acidic residues" evidence="1">
    <location>
        <begin position="59"/>
        <end position="73"/>
    </location>
</feature>
<feature type="region of interest" description="Disordered" evidence="1">
    <location>
        <begin position="59"/>
        <end position="151"/>
    </location>
</feature>
<dbReference type="EMBL" id="MKKU01000042">
    <property type="protein sequence ID" value="RNF26423.1"/>
    <property type="molecule type" value="Genomic_DNA"/>
</dbReference>
<gene>
    <name evidence="2" type="ORF">Tco025E_01264</name>
</gene>
<feature type="region of interest" description="Disordered" evidence="1">
    <location>
        <begin position="232"/>
        <end position="268"/>
    </location>
</feature>
<keyword evidence="3" id="KW-1185">Reference proteome</keyword>
<evidence type="ECO:0000256" key="1">
    <source>
        <dbReference type="SAM" id="MobiDB-lite"/>
    </source>
</evidence>
<accession>A0A3R7NZQ4</accession>
<evidence type="ECO:0000313" key="2">
    <source>
        <dbReference type="EMBL" id="RNF26423.1"/>
    </source>
</evidence>
<feature type="region of interest" description="Disordered" evidence="1">
    <location>
        <begin position="385"/>
        <end position="407"/>
    </location>
</feature>
<feature type="region of interest" description="Disordered" evidence="1">
    <location>
        <begin position="332"/>
        <end position="352"/>
    </location>
</feature>
<feature type="compositionally biased region" description="Basic residues" evidence="1">
    <location>
        <begin position="94"/>
        <end position="106"/>
    </location>
</feature>
<feature type="compositionally biased region" description="Basic and acidic residues" evidence="1">
    <location>
        <begin position="121"/>
        <end position="138"/>
    </location>
</feature>
<feature type="compositionally biased region" description="Polar residues" evidence="1">
    <location>
        <begin position="342"/>
        <end position="351"/>
    </location>
</feature>
<evidence type="ECO:0000313" key="3">
    <source>
        <dbReference type="Proteomes" id="UP000284403"/>
    </source>
</evidence>
<dbReference type="AlphaFoldDB" id="A0A3R7NZQ4"/>
<comment type="caution">
    <text evidence="2">The sequence shown here is derived from an EMBL/GenBank/DDBJ whole genome shotgun (WGS) entry which is preliminary data.</text>
</comment>
<dbReference type="GeneID" id="40314875"/>